<feature type="transmembrane region" description="Helical" evidence="2">
    <location>
        <begin position="204"/>
        <end position="222"/>
    </location>
</feature>
<feature type="signal peptide" evidence="3">
    <location>
        <begin position="1"/>
        <end position="24"/>
    </location>
</feature>
<feature type="region of interest" description="Disordered" evidence="1">
    <location>
        <begin position="121"/>
        <end position="198"/>
    </location>
</feature>
<dbReference type="Proteomes" id="UP000219286">
    <property type="component" value="Unassembled WGS sequence"/>
</dbReference>
<keyword evidence="3" id="KW-0732">Signal</keyword>
<feature type="compositionally biased region" description="Polar residues" evidence="1">
    <location>
        <begin position="168"/>
        <end position="183"/>
    </location>
</feature>
<gene>
    <name evidence="4" type="ORF">A9Z42_0054060</name>
</gene>
<dbReference type="EMBL" id="LFMI01000543">
    <property type="protein sequence ID" value="OTA04812.1"/>
    <property type="molecule type" value="Genomic_DNA"/>
</dbReference>
<reference evidence="4 5" key="1">
    <citation type="journal article" date="2015" name="Genome Announc.">
        <title>Genome sequence and annotation of Trichoderma parareesei, the ancestor of the cellulase producer Trichoderma reesei.</title>
        <authorList>
            <person name="Yang D."/>
            <person name="Pomraning K."/>
            <person name="Kopchinskiy A."/>
            <person name="Karimi Aghcheh R."/>
            <person name="Atanasova L."/>
            <person name="Chenthamara K."/>
            <person name="Baker S.E."/>
            <person name="Zhang R."/>
            <person name="Shen Q."/>
            <person name="Freitag M."/>
            <person name="Kubicek C.P."/>
            <person name="Druzhinina I.S."/>
        </authorList>
    </citation>
    <scope>NUCLEOTIDE SEQUENCE [LARGE SCALE GENOMIC DNA]</scope>
    <source>
        <strain evidence="4 5">CBS 125925</strain>
    </source>
</reference>
<dbReference type="AlphaFoldDB" id="A0A2H2ZJE6"/>
<keyword evidence="5" id="KW-1185">Reference proteome</keyword>
<feature type="chain" id="PRO_5013742773" description="HFB protein" evidence="3">
    <location>
        <begin position="25"/>
        <end position="223"/>
    </location>
</feature>
<evidence type="ECO:0000256" key="1">
    <source>
        <dbReference type="SAM" id="MobiDB-lite"/>
    </source>
</evidence>
<evidence type="ECO:0000313" key="5">
    <source>
        <dbReference type="Proteomes" id="UP000219286"/>
    </source>
</evidence>
<sequence length="223" mass="22210">MTKMRQSIATSLLCLLGGASLVLGACENYSFTTCDDGIVHWYDLNDGQICDPKDCGGGRAPPRTDVPGCPLYSGTILSEPISYLSCFTPSNAVPVTTSTSASAGSAETTSTDVVITSAISTSTSDAGRTTQEPASETSTVDSSVASGKPSTLFTTTASSHASASTKTPITSPATLSTKSQATHAASNTTSGSASTTSTTNAGNAMGGSLLAVVGVAIGAFALL</sequence>
<dbReference type="OrthoDB" id="4900197at2759"/>
<accession>A0A2H2ZJE6</accession>
<evidence type="ECO:0000256" key="2">
    <source>
        <dbReference type="SAM" id="Phobius"/>
    </source>
</evidence>
<evidence type="ECO:0000256" key="3">
    <source>
        <dbReference type="SAM" id="SignalP"/>
    </source>
</evidence>
<comment type="caution">
    <text evidence="4">The sequence shown here is derived from an EMBL/GenBank/DDBJ whole genome shotgun (WGS) entry which is preliminary data.</text>
</comment>
<evidence type="ECO:0000313" key="4">
    <source>
        <dbReference type="EMBL" id="OTA04812.1"/>
    </source>
</evidence>
<organism evidence="4 5">
    <name type="scientific">Trichoderma parareesei</name>
    <name type="common">Filamentous fungus</name>
    <dbReference type="NCBI Taxonomy" id="858221"/>
    <lineage>
        <taxon>Eukaryota</taxon>
        <taxon>Fungi</taxon>
        <taxon>Dikarya</taxon>
        <taxon>Ascomycota</taxon>
        <taxon>Pezizomycotina</taxon>
        <taxon>Sordariomycetes</taxon>
        <taxon>Hypocreomycetidae</taxon>
        <taxon>Hypocreales</taxon>
        <taxon>Hypocreaceae</taxon>
        <taxon>Trichoderma</taxon>
    </lineage>
</organism>
<evidence type="ECO:0008006" key="6">
    <source>
        <dbReference type="Google" id="ProtNLM"/>
    </source>
</evidence>
<feature type="compositionally biased region" description="Polar residues" evidence="1">
    <location>
        <begin position="127"/>
        <end position="149"/>
    </location>
</feature>
<feature type="compositionally biased region" description="Low complexity" evidence="1">
    <location>
        <begin position="150"/>
        <end position="167"/>
    </location>
</feature>
<keyword evidence="2" id="KW-1133">Transmembrane helix</keyword>
<feature type="compositionally biased region" description="Low complexity" evidence="1">
    <location>
        <begin position="184"/>
        <end position="198"/>
    </location>
</feature>
<keyword evidence="2" id="KW-0472">Membrane</keyword>
<dbReference type="PROSITE" id="PS51257">
    <property type="entry name" value="PROKAR_LIPOPROTEIN"/>
    <property type="match status" value="1"/>
</dbReference>
<proteinExistence type="predicted"/>
<protein>
    <recommendedName>
        <fullName evidence="6">HFB protein</fullName>
    </recommendedName>
</protein>
<keyword evidence="2" id="KW-0812">Transmembrane</keyword>
<name>A0A2H2ZJE6_TRIPA</name>